<sequence>MKTILKSTFATLCIFLFLSCKSEKKETTKEVKEELIVTPKNKAEAIINSSIKAHGGDLFEEASYSFTFRNKQYSFTNNNDSYTYSVIKENDKKEAVIDVLENGSFNRTVNGNKVELSNEDASRFGESLNSVIYFATLPHKLSDAAVNKTYKGEIQIKGKNYDVIQVTFKQEGGGKDFEDQYYYWINKDTNTMDYLAYNYKVNGGGVRFRSSYNRRNIDGVLFQDYINYKAEVGTPLSELPALFEKNELKEVSRIDTENVKNLKSN</sequence>
<proteinExistence type="predicted"/>
<dbReference type="Proteomes" id="UP000294564">
    <property type="component" value="Unassembled WGS sequence"/>
</dbReference>
<accession>A0A4V2SLL1</accession>
<name>A0A4V2SLL1_9FLAO</name>
<dbReference type="PROSITE" id="PS51257">
    <property type="entry name" value="PROKAR_LIPOPROTEIN"/>
    <property type="match status" value="1"/>
</dbReference>
<comment type="caution">
    <text evidence="1">The sequence shown here is derived from an EMBL/GenBank/DDBJ whole genome shotgun (WGS) entry which is preliminary data.</text>
</comment>
<dbReference type="EMBL" id="SLXM01000007">
    <property type="protein sequence ID" value="TCP23876.1"/>
    <property type="molecule type" value="Genomic_DNA"/>
</dbReference>
<evidence type="ECO:0000313" key="2">
    <source>
        <dbReference type="Proteomes" id="UP000294564"/>
    </source>
</evidence>
<dbReference type="AlphaFoldDB" id="A0A4V2SLL1"/>
<dbReference type="Pfam" id="PF20113">
    <property type="entry name" value="DUF6503"/>
    <property type="match status" value="1"/>
</dbReference>
<dbReference type="RefSeq" id="WP_132795153.1">
    <property type="nucleotide sequence ID" value="NZ_SLXM01000007.1"/>
</dbReference>
<protein>
    <recommendedName>
        <fullName evidence="3">Deoxyribose-phosphate aldolase</fullName>
    </recommendedName>
</protein>
<keyword evidence="2" id="KW-1185">Reference proteome</keyword>
<dbReference type="InterPro" id="IPR045444">
    <property type="entry name" value="DUF6503"/>
</dbReference>
<evidence type="ECO:0008006" key="3">
    <source>
        <dbReference type="Google" id="ProtNLM"/>
    </source>
</evidence>
<gene>
    <name evidence="1" type="ORF">EV195_10741</name>
</gene>
<dbReference type="OrthoDB" id="982433at2"/>
<reference evidence="1 2" key="1">
    <citation type="submission" date="2019-03" db="EMBL/GenBank/DDBJ databases">
        <title>Genomic Encyclopedia of Type Strains, Phase IV (KMG-IV): sequencing the most valuable type-strain genomes for metagenomic binning, comparative biology and taxonomic classification.</title>
        <authorList>
            <person name="Goeker M."/>
        </authorList>
    </citation>
    <scope>NUCLEOTIDE SEQUENCE [LARGE SCALE GENOMIC DNA]</scope>
    <source>
        <strain evidence="1 2">DSM 14836</strain>
    </source>
</reference>
<evidence type="ECO:0000313" key="1">
    <source>
        <dbReference type="EMBL" id="TCP23876.1"/>
    </source>
</evidence>
<organism evidence="1 2">
    <name type="scientific">Tenacibaculum skagerrakense</name>
    <dbReference type="NCBI Taxonomy" id="186571"/>
    <lineage>
        <taxon>Bacteria</taxon>
        <taxon>Pseudomonadati</taxon>
        <taxon>Bacteroidota</taxon>
        <taxon>Flavobacteriia</taxon>
        <taxon>Flavobacteriales</taxon>
        <taxon>Flavobacteriaceae</taxon>
        <taxon>Tenacibaculum</taxon>
    </lineage>
</organism>